<dbReference type="RefSeq" id="WP_265580729.1">
    <property type="nucleotide sequence ID" value="NZ_CP036172.1"/>
</dbReference>
<evidence type="ECO:0000313" key="1">
    <source>
        <dbReference type="EMBL" id="QSZ67812.1"/>
    </source>
</evidence>
<keyword evidence="2" id="KW-1185">Reference proteome</keyword>
<dbReference type="SMART" id="SM01325">
    <property type="entry name" value="DUF3160"/>
    <property type="match status" value="1"/>
</dbReference>
<dbReference type="GeneID" id="76424707"/>
<sequence>MHRILPALVLGAALLIAGCATVDDASPPAPTVEGAAAENDTDFAHSYTLKPLEVTPSAPQYALPLDPGTVTNWEEVVAALSLGEEEQALLKEHGFVVAAYPFGDQDEIVGPYRTLGEHDVPLFLSSDTLLHLYHAQFDDTLRRVEEREFFDDLRALDVALLNASEKAYRQSSGEAKEAARLNMGYYAVAATLLAPDAEQVGDGFDPEDVKRYHVDVPAPVRDEVEAELALIDRQAGLTPSPLFSYTEDYTQYRPRGHYTQSERLKNYFQAMMWHGRMPFLLNATRQVPEEEARIQTAAAARTAALLADDPDLMEHWDRVYEVTAFYVGYADDLGPEEYIAAMERLFGGAKQDLTPDEVDALRQELRTLDPPAIYSGTGYQNVGSPEEARKALNATMGFRFMGQRFVPDSYFFSELVYPYTGEFTGAGEPFTLVGGYRSVPTGLDVMALLGSEQARTLLDRGEDSAYAKYDPAYGRLEAELAALNESAWRQNLYWGWLYSLRPLLVEFGEGYPTFMQTSAWQEKELTTSLASWTELRHDTILYAKQSYTFGKGPATSPEKPEIPGYVEPVPEAYHRLGALNAMTADGLFDLDVLDPAAQRRLRDLGDVIDRFTDLSVKELEGVPLTADDHAFIRDAAETLDDLVINLEARTTLVADVHSDPYEKIVLEEGVGPVDLIVVACPEPDGAVTLCAGPVLSYYEFTHPLDDRLTDEAWREMLREAPPTRPWWTGEYAVVA</sequence>
<reference evidence="1" key="1">
    <citation type="journal article" date="2001" name="Int. J. Syst. Evol. Microbiol.">
        <title>Methanofollis aquaemaris sp. nov., a methanogen isolated from an aquaculture fish pond.</title>
        <authorList>
            <person name="Lai M.C."/>
            <person name="Chen S.C."/>
        </authorList>
    </citation>
    <scope>NUCLEOTIDE SEQUENCE</scope>
    <source>
        <strain evidence="1">N2F9704</strain>
    </source>
</reference>
<accession>A0A8A3S6Z4</accession>
<dbReference type="InterPro" id="IPR022601">
    <property type="entry name" value="DUF3160"/>
</dbReference>
<dbReference type="PROSITE" id="PS51257">
    <property type="entry name" value="PROKAR_LIPOPROTEIN"/>
    <property type="match status" value="1"/>
</dbReference>
<dbReference type="EMBL" id="CP036172">
    <property type="protein sequence ID" value="QSZ67812.1"/>
    <property type="molecule type" value="Genomic_DNA"/>
</dbReference>
<reference evidence="1" key="2">
    <citation type="submission" date="2019-02" db="EMBL/GenBank/DDBJ databases">
        <authorList>
            <person name="Chen S.-C."/>
            <person name="Chien H.-H."/>
            <person name="Lai M.-C."/>
        </authorList>
    </citation>
    <scope>NUCLEOTIDE SEQUENCE</scope>
    <source>
        <strain evidence="1">N2F9704</strain>
    </source>
</reference>
<dbReference type="Proteomes" id="UP001042704">
    <property type="component" value="Chromosome"/>
</dbReference>
<organism evidence="1 2">
    <name type="scientific">Methanofollis aquaemaris</name>
    <dbReference type="NCBI Taxonomy" id="126734"/>
    <lineage>
        <taxon>Archaea</taxon>
        <taxon>Methanobacteriati</taxon>
        <taxon>Methanobacteriota</taxon>
        <taxon>Stenosarchaea group</taxon>
        <taxon>Methanomicrobia</taxon>
        <taxon>Methanomicrobiales</taxon>
        <taxon>Methanomicrobiaceae</taxon>
        <taxon>Methanofollis</taxon>
    </lineage>
</organism>
<dbReference type="Pfam" id="PF11369">
    <property type="entry name" value="DUF3160"/>
    <property type="match status" value="1"/>
</dbReference>
<gene>
    <name evidence="1" type="ORF">RJ40_10010</name>
</gene>
<protein>
    <submittedName>
        <fullName evidence="1">DUF3160 domain-containing protein</fullName>
    </submittedName>
</protein>
<dbReference type="KEGG" id="maqe:RJ40_10010"/>
<name>A0A8A3S6Z4_9EURY</name>
<dbReference type="AlphaFoldDB" id="A0A8A3S6Z4"/>
<proteinExistence type="predicted"/>
<evidence type="ECO:0000313" key="2">
    <source>
        <dbReference type="Proteomes" id="UP001042704"/>
    </source>
</evidence>